<organism evidence="2 3">
    <name type="scientific">Ancylostoma ceylanicum</name>
    <dbReference type="NCBI Taxonomy" id="53326"/>
    <lineage>
        <taxon>Eukaryota</taxon>
        <taxon>Metazoa</taxon>
        <taxon>Ecdysozoa</taxon>
        <taxon>Nematoda</taxon>
        <taxon>Chromadorea</taxon>
        <taxon>Rhabditida</taxon>
        <taxon>Rhabditina</taxon>
        <taxon>Rhabditomorpha</taxon>
        <taxon>Strongyloidea</taxon>
        <taxon>Ancylostomatidae</taxon>
        <taxon>Ancylostomatinae</taxon>
        <taxon>Ancylostoma</taxon>
    </lineage>
</organism>
<accession>A0A016V1F4</accession>
<dbReference type="InterPro" id="IPR043128">
    <property type="entry name" value="Rev_trsase/Diguanyl_cyclase"/>
</dbReference>
<dbReference type="PANTHER" id="PTHR46238">
    <property type="entry name" value="REVERSE TRANSCRIPTASE DOMAIN-CONTAINING PROTEIN"/>
    <property type="match status" value="1"/>
</dbReference>
<dbReference type="InterPro" id="IPR000477">
    <property type="entry name" value="RT_dom"/>
</dbReference>
<evidence type="ECO:0000259" key="1">
    <source>
        <dbReference type="PROSITE" id="PS50878"/>
    </source>
</evidence>
<comment type="caution">
    <text evidence="2">The sequence shown here is derived from an EMBL/GenBank/DDBJ whole genome shotgun (WGS) entry which is preliminary data.</text>
</comment>
<dbReference type="EMBL" id="JARK01001355">
    <property type="protein sequence ID" value="EYC21300.1"/>
    <property type="molecule type" value="Genomic_DNA"/>
</dbReference>
<dbReference type="PROSITE" id="PS50878">
    <property type="entry name" value="RT_POL"/>
    <property type="match status" value="1"/>
</dbReference>
<dbReference type="Gene3D" id="3.30.70.270">
    <property type="match status" value="1"/>
</dbReference>
<gene>
    <name evidence="2" type="primary">Acey_s0019.g3737</name>
    <name evidence="2" type="ORF">Y032_0019g3737</name>
</gene>
<evidence type="ECO:0000313" key="2">
    <source>
        <dbReference type="EMBL" id="EYC21300.1"/>
    </source>
</evidence>
<dbReference type="AlphaFoldDB" id="A0A016V1F4"/>
<keyword evidence="3" id="KW-1185">Reference proteome</keyword>
<dbReference type="PANTHER" id="PTHR46238:SF8">
    <property type="entry name" value="ENDONUCLEASE_EXONUCLEASE_PHOSPHATASE DOMAIN-CONTAINING PROTEIN"/>
    <property type="match status" value="1"/>
</dbReference>
<sequence>MDTVSSDLQSRPPWTLLYADDVAVAGSTREELQKEVQAWKDRLERYGMKLNTKKTEYLECGDQTAIDSEELPKASVFKYLGSRIAADGNKKKTEAECRSNAAWSKWRQVTGVLCDKKVPLKLKSKIYCTVVRPVALYGAECWPTTLKQEQTLHTMEMRMLRWTCGITRLDRVRNEDVRSLFGVAPITAKMREARLRWYGHVLRSDKNSVAKSTMNITVEGRRPREEDPRRGG</sequence>
<dbReference type="SUPFAM" id="SSF56672">
    <property type="entry name" value="DNA/RNA polymerases"/>
    <property type="match status" value="1"/>
</dbReference>
<proteinExistence type="predicted"/>
<evidence type="ECO:0000313" key="3">
    <source>
        <dbReference type="Proteomes" id="UP000024635"/>
    </source>
</evidence>
<dbReference type="OrthoDB" id="5849210at2759"/>
<reference evidence="3" key="1">
    <citation type="journal article" date="2015" name="Nat. Genet.">
        <title>The genome and transcriptome of the zoonotic hookworm Ancylostoma ceylanicum identify infection-specific gene families.</title>
        <authorList>
            <person name="Schwarz E.M."/>
            <person name="Hu Y."/>
            <person name="Antoshechkin I."/>
            <person name="Miller M.M."/>
            <person name="Sternberg P.W."/>
            <person name="Aroian R.V."/>
        </authorList>
    </citation>
    <scope>NUCLEOTIDE SEQUENCE</scope>
    <source>
        <strain evidence="3">HY135</strain>
    </source>
</reference>
<feature type="domain" description="Reverse transcriptase" evidence="1">
    <location>
        <begin position="1"/>
        <end position="84"/>
    </location>
</feature>
<dbReference type="Proteomes" id="UP000024635">
    <property type="component" value="Unassembled WGS sequence"/>
</dbReference>
<dbReference type="InterPro" id="IPR043502">
    <property type="entry name" value="DNA/RNA_pol_sf"/>
</dbReference>
<protein>
    <recommendedName>
        <fullName evidence="1">Reverse transcriptase domain-containing protein</fullName>
    </recommendedName>
</protein>
<dbReference type="Pfam" id="PF00078">
    <property type="entry name" value="RVT_1"/>
    <property type="match status" value="1"/>
</dbReference>
<name>A0A016V1F4_9BILA</name>